<dbReference type="Proteomes" id="UP000017052">
    <property type="component" value="Unassembled WGS sequence"/>
</dbReference>
<keyword evidence="4" id="KW-1185">Reference proteome</keyword>
<dbReference type="InterPro" id="IPR000415">
    <property type="entry name" value="Nitroreductase-like"/>
</dbReference>
<evidence type="ECO:0000313" key="4">
    <source>
        <dbReference type="Proteomes" id="UP000017052"/>
    </source>
</evidence>
<feature type="transmembrane region" description="Helical" evidence="2">
    <location>
        <begin position="135"/>
        <end position="158"/>
    </location>
</feature>
<keyword evidence="2" id="KW-0812">Transmembrane</keyword>
<dbReference type="OrthoDB" id="3723182at2"/>
<dbReference type="EMBL" id="ACVN02000201">
    <property type="protein sequence ID" value="ERK54913.1"/>
    <property type="molecule type" value="Genomic_DNA"/>
</dbReference>
<dbReference type="GO" id="GO:0016491">
    <property type="term" value="F:oxidoreductase activity"/>
    <property type="evidence" value="ECO:0007669"/>
    <property type="project" value="InterPro"/>
</dbReference>
<comment type="caution">
    <text evidence="3">The sequence shown here is derived from an EMBL/GenBank/DDBJ whole genome shotgun (WGS) entry which is preliminary data.</text>
</comment>
<name>U2RMY1_9ACTN</name>
<reference evidence="3" key="1">
    <citation type="submission" date="2013-08" db="EMBL/GenBank/DDBJ databases">
        <authorList>
            <person name="Durkin A.S."/>
            <person name="Haft D.R."/>
            <person name="McCorrison J."/>
            <person name="Torralba M."/>
            <person name="Gillis M."/>
            <person name="Haft D.H."/>
            <person name="Methe B."/>
            <person name="Sutton G."/>
            <person name="Nelson K.E."/>
        </authorList>
    </citation>
    <scope>NUCLEOTIDE SEQUENCE [LARGE SCALE GENOMIC DNA]</scope>
    <source>
        <strain evidence="3">F0233</strain>
    </source>
</reference>
<keyword evidence="2" id="KW-0472">Membrane</keyword>
<feature type="transmembrane region" description="Helical" evidence="2">
    <location>
        <begin position="173"/>
        <end position="195"/>
    </location>
</feature>
<evidence type="ECO:0000313" key="3">
    <source>
        <dbReference type="EMBL" id="ERK54913.1"/>
    </source>
</evidence>
<evidence type="ECO:0000256" key="1">
    <source>
        <dbReference type="SAM" id="MobiDB-lite"/>
    </source>
</evidence>
<sequence>MVVIDRVDVLDETVARLNGWDRGFPHTKSKTSETNWSDAVDLPEPSESQRNFWEVQRLRRSVHGYQKHPIPLADAVAVCEAAHDPDAETEILLVVRDVKGVEPGLYAYDGERLGLLEAVPADSTRREEWFLQREFAAAPAVLVLVSSVAACGGSMHAYRQMMVHVGEQCQDAALAAVGVGLGGVIFAGLLMVGLLDLGIDGFQRTGVVGYAFGYPLDAQRQ</sequence>
<feature type="region of interest" description="Disordered" evidence="1">
    <location>
        <begin position="21"/>
        <end position="43"/>
    </location>
</feature>
<evidence type="ECO:0000256" key="2">
    <source>
        <dbReference type="SAM" id="Phobius"/>
    </source>
</evidence>
<dbReference type="GeneID" id="95360543"/>
<organism evidence="3 4">
    <name type="scientific">Propionibacterium acidifaciens F0233</name>
    <dbReference type="NCBI Taxonomy" id="553198"/>
    <lineage>
        <taxon>Bacteria</taxon>
        <taxon>Bacillati</taxon>
        <taxon>Actinomycetota</taxon>
        <taxon>Actinomycetes</taxon>
        <taxon>Propionibacteriales</taxon>
        <taxon>Propionibacteriaceae</taxon>
        <taxon>Propionibacterium</taxon>
    </lineage>
</organism>
<dbReference type="Gene3D" id="3.40.109.10">
    <property type="entry name" value="NADH Oxidase"/>
    <property type="match status" value="1"/>
</dbReference>
<dbReference type="AlphaFoldDB" id="U2RMY1"/>
<evidence type="ECO:0008006" key="5">
    <source>
        <dbReference type="Google" id="ProtNLM"/>
    </source>
</evidence>
<protein>
    <recommendedName>
        <fullName evidence="5">Nitroreductase domain protein</fullName>
    </recommendedName>
</protein>
<keyword evidence="2" id="KW-1133">Transmembrane helix</keyword>
<proteinExistence type="predicted"/>
<gene>
    <name evidence="3" type="ORF">HMPREF0682_2556</name>
</gene>
<accession>U2RMY1</accession>
<dbReference type="RefSeq" id="WP_021797784.1">
    <property type="nucleotide sequence ID" value="NZ_ACVN02000201.1"/>
</dbReference>
<dbReference type="SUPFAM" id="SSF55469">
    <property type="entry name" value="FMN-dependent nitroreductase-like"/>
    <property type="match status" value="1"/>
</dbReference>